<name>A0A2P2NWB9_RHIMU</name>
<reference evidence="1" key="1">
    <citation type="submission" date="2018-02" db="EMBL/GenBank/DDBJ databases">
        <title>Rhizophora mucronata_Transcriptome.</title>
        <authorList>
            <person name="Meera S.P."/>
            <person name="Sreeshan A."/>
            <person name="Augustine A."/>
        </authorList>
    </citation>
    <scope>NUCLEOTIDE SEQUENCE</scope>
    <source>
        <tissue evidence="1">Leaf</tissue>
    </source>
</reference>
<organism evidence="1">
    <name type="scientific">Rhizophora mucronata</name>
    <name type="common">Asiatic mangrove</name>
    <dbReference type="NCBI Taxonomy" id="61149"/>
    <lineage>
        <taxon>Eukaryota</taxon>
        <taxon>Viridiplantae</taxon>
        <taxon>Streptophyta</taxon>
        <taxon>Embryophyta</taxon>
        <taxon>Tracheophyta</taxon>
        <taxon>Spermatophyta</taxon>
        <taxon>Magnoliopsida</taxon>
        <taxon>eudicotyledons</taxon>
        <taxon>Gunneridae</taxon>
        <taxon>Pentapetalae</taxon>
        <taxon>rosids</taxon>
        <taxon>fabids</taxon>
        <taxon>Malpighiales</taxon>
        <taxon>Rhizophoraceae</taxon>
        <taxon>Rhizophora</taxon>
    </lineage>
</organism>
<dbReference type="EMBL" id="GGEC01066333">
    <property type="protein sequence ID" value="MBX46817.1"/>
    <property type="molecule type" value="Transcribed_RNA"/>
</dbReference>
<accession>A0A2P2NWB9</accession>
<evidence type="ECO:0000313" key="1">
    <source>
        <dbReference type="EMBL" id="MBX46817.1"/>
    </source>
</evidence>
<proteinExistence type="predicted"/>
<protein>
    <submittedName>
        <fullName evidence="1">Uncharacterized protein</fullName>
    </submittedName>
</protein>
<sequence>MFCWAAPAFDSVFAICPQSVCCHILSRPVQSC</sequence>
<dbReference type="AlphaFoldDB" id="A0A2P2NWB9"/>